<dbReference type="AlphaFoldDB" id="A0A382C6Q9"/>
<organism evidence="1">
    <name type="scientific">marine metagenome</name>
    <dbReference type="NCBI Taxonomy" id="408172"/>
    <lineage>
        <taxon>unclassified sequences</taxon>
        <taxon>metagenomes</taxon>
        <taxon>ecological metagenomes</taxon>
    </lineage>
</organism>
<accession>A0A382C6Q9</accession>
<dbReference type="GO" id="GO:0005576">
    <property type="term" value="C:extracellular region"/>
    <property type="evidence" value="ECO:0007669"/>
    <property type="project" value="TreeGrafter"/>
</dbReference>
<protein>
    <recommendedName>
        <fullName evidence="2">Choice-of-anchor B family protein</fullName>
    </recommendedName>
</protein>
<name>A0A382C6Q9_9ZZZZ</name>
<proteinExistence type="predicted"/>
<gene>
    <name evidence="1" type="ORF">METZ01_LOCUS174649</name>
</gene>
<dbReference type="InterPro" id="IPR027589">
    <property type="entry name" value="Choice_anch_B"/>
</dbReference>
<dbReference type="EMBL" id="UINC01033082">
    <property type="protein sequence ID" value="SVB21795.1"/>
    <property type="molecule type" value="Genomic_DNA"/>
</dbReference>
<reference evidence="1" key="1">
    <citation type="submission" date="2018-05" db="EMBL/GenBank/DDBJ databases">
        <authorList>
            <person name="Lanie J.A."/>
            <person name="Ng W.-L."/>
            <person name="Kazmierczak K.M."/>
            <person name="Andrzejewski T.M."/>
            <person name="Davidsen T.M."/>
            <person name="Wayne K.J."/>
            <person name="Tettelin H."/>
            <person name="Glass J.I."/>
            <person name="Rusch D."/>
            <person name="Podicherti R."/>
            <person name="Tsui H.-C.T."/>
            <person name="Winkler M.E."/>
        </authorList>
    </citation>
    <scope>NUCLEOTIDE SEQUENCE</scope>
</reference>
<dbReference type="NCBIfam" id="TIGR04312">
    <property type="entry name" value="choice_anch_B"/>
    <property type="match status" value="1"/>
</dbReference>
<dbReference type="PANTHER" id="PTHR38787">
    <property type="entry name" value="REGULATORY P DOMAIN-CONTAINING PROTEIN"/>
    <property type="match status" value="1"/>
</dbReference>
<evidence type="ECO:0008006" key="2">
    <source>
        <dbReference type="Google" id="ProtNLM"/>
    </source>
</evidence>
<evidence type="ECO:0000313" key="1">
    <source>
        <dbReference type="EMBL" id="SVB21795.1"/>
    </source>
</evidence>
<feature type="non-terminal residue" evidence="1">
    <location>
        <position position="1"/>
    </location>
</feature>
<sequence length="136" mass="14959">EHTYFYLNDEGDEVSGLSSGTRTLVFDVRKLDDPVLVGQYVTESPATDHNLYIRGNLMYQSNYRSGLRVYDVTDPAELSPVGYFDTVPWGSNEGMGNLSTGALGSWSNYPFFDSGVIVVTSGLEGLFLLKVQGVDE</sequence>
<dbReference type="PANTHER" id="PTHR38787:SF3">
    <property type="entry name" value="REGULATORY P DOMAIN-CONTAINING PROTEIN"/>
    <property type="match status" value="1"/>
</dbReference>